<organism evidence="1 2">
    <name type="scientific">Racocetra persica</name>
    <dbReference type="NCBI Taxonomy" id="160502"/>
    <lineage>
        <taxon>Eukaryota</taxon>
        <taxon>Fungi</taxon>
        <taxon>Fungi incertae sedis</taxon>
        <taxon>Mucoromycota</taxon>
        <taxon>Glomeromycotina</taxon>
        <taxon>Glomeromycetes</taxon>
        <taxon>Diversisporales</taxon>
        <taxon>Gigasporaceae</taxon>
        <taxon>Racocetra</taxon>
    </lineage>
</organism>
<sequence length="56" mass="6413">LANMIVDKELALRFYNNEHISTNLDPGYKLNTISFSQSSSIILLKKEQDDLFSISH</sequence>
<dbReference type="EMBL" id="CAJVQC010024098">
    <property type="protein sequence ID" value="CAG8725157.1"/>
    <property type="molecule type" value="Genomic_DNA"/>
</dbReference>
<comment type="caution">
    <text evidence="1">The sequence shown here is derived from an EMBL/GenBank/DDBJ whole genome shotgun (WGS) entry which is preliminary data.</text>
</comment>
<evidence type="ECO:0000313" key="1">
    <source>
        <dbReference type="EMBL" id="CAG8725157.1"/>
    </source>
</evidence>
<proteinExistence type="predicted"/>
<evidence type="ECO:0000313" key="2">
    <source>
        <dbReference type="Proteomes" id="UP000789920"/>
    </source>
</evidence>
<gene>
    <name evidence="1" type="ORF">RPERSI_LOCUS11633</name>
</gene>
<feature type="non-terminal residue" evidence="1">
    <location>
        <position position="1"/>
    </location>
</feature>
<protein>
    <submittedName>
        <fullName evidence="1">35483_t:CDS:1</fullName>
    </submittedName>
</protein>
<keyword evidence="2" id="KW-1185">Reference proteome</keyword>
<accession>A0ACA9Q0C9</accession>
<reference evidence="1" key="1">
    <citation type="submission" date="2021-06" db="EMBL/GenBank/DDBJ databases">
        <authorList>
            <person name="Kallberg Y."/>
            <person name="Tangrot J."/>
            <person name="Rosling A."/>
        </authorList>
    </citation>
    <scope>NUCLEOTIDE SEQUENCE</scope>
    <source>
        <strain evidence="1">MA461A</strain>
    </source>
</reference>
<dbReference type="Proteomes" id="UP000789920">
    <property type="component" value="Unassembled WGS sequence"/>
</dbReference>
<name>A0ACA9Q0C9_9GLOM</name>